<dbReference type="EMBL" id="VKHS01000343">
    <property type="protein sequence ID" value="MBB0230746.1"/>
    <property type="molecule type" value="Genomic_DNA"/>
</dbReference>
<feature type="transmembrane region" description="Helical" evidence="1">
    <location>
        <begin position="171"/>
        <end position="189"/>
    </location>
</feature>
<keyword evidence="1" id="KW-0472">Membrane</keyword>
<gene>
    <name evidence="2" type="ORF">FOE67_14785</name>
</gene>
<protein>
    <submittedName>
        <fullName evidence="2">Uncharacterized protein</fullName>
    </submittedName>
</protein>
<dbReference type="Proteomes" id="UP000530234">
    <property type="component" value="Unassembled WGS sequence"/>
</dbReference>
<proteinExistence type="predicted"/>
<feature type="transmembrane region" description="Helical" evidence="1">
    <location>
        <begin position="83"/>
        <end position="102"/>
    </location>
</feature>
<organism evidence="2 3">
    <name type="scientific">Streptomyces calidiresistens</name>
    <dbReference type="NCBI Taxonomy" id="1485586"/>
    <lineage>
        <taxon>Bacteria</taxon>
        <taxon>Bacillati</taxon>
        <taxon>Actinomycetota</taxon>
        <taxon>Actinomycetes</taxon>
        <taxon>Kitasatosporales</taxon>
        <taxon>Streptomycetaceae</taxon>
        <taxon>Streptomyces</taxon>
    </lineage>
</organism>
<evidence type="ECO:0000256" key="1">
    <source>
        <dbReference type="SAM" id="Phobius"/>
    </source>
</evidence>
<keyword evidence="1" id="KW-0812">Transmembrane</keyword>
<reference evidence="3" key="1">
    <citation type="submission" date="2019-10" db="EMBL/GenBank/DDBJ databases">
        <title>Streptomyces sp. nov., a novel actinobacterium isolated from alkaline environment.</title>
        <authorList>
            <person name="Golinska P."/>
        </authorList>
    </citation>
    <scope>NUCLEOTIDE SEQUENCE [LARGE SCALE GENOMIC DNA]</scope>
    <source>
        <strain evidence="3">DSM 42108</strain>
    </source>
</reference>
<sequence>MSLWWTTRRWWLAGGALGLFLLSVELIGEYRATVPAFTPIGSATIKLMLFVPVPVCLALAYCAQRFPPSPESTAVRPVGVYDGFAVVVLGSLAVAGVALIDALGTSPLAWAAGRNLLFLIGLTMTVGAMAGSTVSGVACVGWLVLVTLVGYGNDLHPYPWTVVLRDATDPVAGIATGVVFALGVAATMGRHSPLPGYTGYTGWR</sequence>
<dbReference type="RefSeq" id="WP_182664475.1">
    <property type="nucleotide sequence ID" value="NZ_VKHS01000343.1"/>
</dbReference>
<accession>A0A7W3T4Q1</accession>
<evidence type="ECO:0000313" key="2">
    <source>
        <dbReference type="EMBL" id="MBB0230746.1"/>
    </source>
</evidence>
<keyword evidence="1" id="KW-1133">Transmembrane helix</keyword>
<comment type="caution">
    <text evidence="2">The sequence shown here is derived from an EMBL/GenBank/DDBJ whole genome shotgun (WGS) entry which is preliminary data.</text>
</comment>
<evidence type="ECO:0000313" key="3">
    <source>
        <dbReference type="Proteomes" id="UP000530234"/>
    </source>
</evidence>
<keyword evidence="3" id="KW-1185">Reference proteome</keyword>
<feature type="transmembrane region" description="Helical" evidence="1">
    <location>
        <begin position="36"/>
        <end position="62"/>
    </location>
</feature>
<dbReference type="AlphaFoldDB" id="A0A7W3T4Q1"/>
<name>A0A7W3T4Q1_9ACTN</name>
<feature type="transmembrane region" description="Helical" evidence="1">
    <location>
        <begin position="133"/>
        <end position="151"/>
    </location>
</feature>